<protein>
    <submittedName>
        <fullName evidence="1">Uncharacterized protein</fullName>
    </submittedName>
</protein>
<sequence length="580" mass="67840">MYDKEANMSGFIALPDLVLLEIMSYLTSIENLYSFFDSDNKLRCNNLLRECRYSVDIHHLSTFMKSNIFRYLCTNVLPYISCHMQSLKINADFVGSRIVYDLPSTVFSNITSLHLKSLKGDDLAYVLEQATQLNRLCLSDVNDTNIKRVFEKYLHRLQSFMCDSSLPTQMAFPLDPYILSTFSVPLYQLSDLLVFIVHIPQLKHLKLYMFENFSVDEAERLRLLQMIKSTDMNMLSNIETFTFISRINFIPWSIFVRLVRSMIRLRTLSFDYFIRSAPPPHNVHRYTEIDDDENWNSSAADYLSTALQSLKELINISFRLCIHDCDEKPNESRWKSSFWPRTQWCFDPLLKESHLYTLPWVKNYPYLLQVYDLIDSIKIDHSIKKCSIVSAENESDIGEFARLSRCFPKIQRLIIHWPRSITPPPFQGTSQPLMHCGFLATCVTTAGGLFSRMLPFLPKLRVIELLGGIDQLTALATFQSSTLVRLNVFSWIDASIDFLDETYFPSLQFLFIFLFNEAASNEILRIERTIEQSFTRLPNLISLHYYSFKTNYDFTHIIKPSQYSSFYNVHIENNRIIVWK</sequence>
<dbReference type="Gene3D" id="3.80.10.10">
    <property type="entry name" value="Ribonuclease Inhibitor"/>
    <property type="match status" value="1"/>
</dbReference>
<accession>A0A818EFR8</accession>
<dbReference type="EMBL" id="CAJOBQ010001636">
    <property type="protein sequence ID" value="CAF4503685.1"/>
    <property type="molecule type" value="Genomic_DNA"/>
</dbReference>
<name>A0A818EFR8_9BILA</name>
<reference evidence="1" key="1">
    <citation type="submission" date="2021-02" db="EMBL/GenBank/DDBJ databases">
        <authorList>
            <person name="Nowell W R."/>
        </authorList>
    </citation>
    <scope>NUCLEOTIDE SEQUENCE</scope>
</reference>
<gene>
    <name evidence="1" type="ORF">FME351_LOCUS13896</name>
    <name evidence="2" type="ORF">TSG867_LOCUS21299</name>
</gene>
<dbReference type="AlphaFoldDB" id="A0A818EFR8"/>
<evidence type="ECO:0000313" key="3">
    <source>
        <dbReference type="Proteomes" id="UP000663869"/>
    </source>
</evidence>
<dbReference type="Proteomes" id="UP000663862">
    <property type="component" value="Unassembled WGS sequence"/>
</dbReference>
<dbReference type="InterPro" id="IPR032675">
    <property type="entry name" value="LRR_dom_sf"/>
</dbReference>
<dbReference type="EMBL" id="CAJNYU010001708">
    <property type="protein sequence ID" value="CAF3458212.1"/>
    <property type="molecule type" value="Genomic_DNA"/>
</dbReference>
<comment type="caution">
    <text evidence="1">The sequence shown here is derived from an EMBL/GenBank/DDBJ whole genome shotgun (WGS) entry which is preliminary data.</text>
</comment>
<proteinExistence type="predicted"/>
<evidence type="ECO:0000313" key="2">
    <source>
        <dbReference type="EMBL" id="CAF4503685.1"/>
    </source>
</evidence>
<dbReference type="Proteomes" id="UP000663869">
    <property type="component" value="Unassembled WGS sequence"/>
</dbReference>
<organism evidence="1 3">
    <name type="scientific">Rotaria socialis</name>
    <dbReference type="NCBI Taxonomy" id="392032"/>
    <lineage>
        <taxon>Eukaryota</taxon>
        <taxon>Metazoa</taxon>
        <taxon>Spiralia</taxon>
        <taxon>Gnathifera</taxon>
        <taxon>Rotifera</taxon>
        <taxon>Eurotatoria</taxon>
        <taxon>Bdelloidea</taxon>
        <taxon>Philodinida</taxon>
        <taxon>Philodinidae</taxon>
        <taxon>Rotaria</taxon>
    </lineage>
</organism>
<evidence type="ECO:0000313" key="1">
    <source>
        <dbReference type="EMBL" id="CAF3458212.1"/>
    </source>
</evidence>